<evidence type="ECO:0000256" key="2">
    <source>
        <dbReference type="ARBA" id="ARBA00022801"/>
    </source>
</evidence>
<proteinExistence type="predicted"/>
<organism evidence="5 6">
    <name type="scientific">Kitasatospora misakiensis</name>
    <dbReference type="NCBI Taxonomy" id="67330"/>
    <lineage>
        <taxon>Bacteria</taxon>
        <taxon>Bacillati</taxon>
        <taxon>Actinomycetota</taxon>
        <taxon>Actinomycetes</taxon>
        <taxon>Kitasatosporales</taxon>
        <taxon>Streptomycetaceae</taxon>
        <taxon>Kitasatospora</taxon>
    </lineage>
</organism>
<gene>
    <name evidence="5" type="ORF">ACFP3U_16220</name>
</gene>
<evidence type="ECO:0000259" key="4">
    <source>
        <dbReference type="Pfam" id="PF00293"/>
    </source>
</evidence>
<dbReference type="SUPFAM" id="SSF55811">
    <property type="entry name" value="Nudix"/>
    <property type="match status" value="1"/>
</dbReference>
<evidence type="ECO:0000256" key="1">
    <source>
        <dbReference type="ARBA" id="ARBA00001946"/>
    </source>
</evidence>
<dbReference type="Pfam" id="PF00293">
    <property type="entry name" value="NUDIX"/>
    <property type="match status" value="1"/>
</dbReference>
<accession>A0ABW0X5S9</accession>
<dbReference type="PANTHER" id="PTHR43046:SF12">
    <property type="entry name" value="GDP-MANNOSE MANNOSYL HYDROLASE"/>
    <property type="match status" value="1"/>
</dbReference>
<evidence type="ECO:0000256" key="3">
    <source>
        <dbReference type="ARBA" id="ARBA00022842"/>
    </source>
</evidence>
<dbReference type="PANTHER" id="PTHR43046">
    <property type="entry name" value="GDP-MANNOSE MANNOSYL HYDROLASE"/>
    <property type="match status" value="1"/>
</dbReference>
<keyword evidence="2" id="KW-0378">Hydrolase</keyword>
<sequence>MRTLPVRDPRLLAKPPVCRLGVQVLLRDTAGRVLLVDPDFLDGHMLPGGACRTNEPPHRAAARILHAQTGLHRPVAQLLAVDFTPADRYLERLTLVFDGGILADRDAARIAVPPRRRSNLHGARMADPREFAALLSPAQNARVQQALAALGRGLPLLTHGQRVPA</sequence>
<keyword evidence="3" id="KW-0460">Magnesium</keyword>
<protein>
    <submittedName>
        <fullName evidence="5">NUDIX domain-containing protein</fullName>
    </submittedName>
</protein>
<dbReference type="EMBL" id="JBHSOF010000018">
    <property type="protein sequence ID" value="MFC5664526.1"/>
    <property type="molecule type" value="Genomic_DNA"/>
</dbReference>
<comment type="cofactor">
    <cofactor evidence="1">
        <name>Mg(2+)</name>
        <dbReference type="ChEBI" id="CHEBI:18420"/>
    </cofactor>
</comment>
<name>A0ABW0X5S9_9ACTN</name>
<feature type="domain" description="Nudix hydrolase" evidence="4">
    <location>
        <begin position="19"/>
        <end position="89"/>
    </location>
</feature>
<evidence type="ECO:0000313" key="6">
    <source>
        <dbReference type="Proteomes" id="UP001595975"/>
    </source>
</evidence>
<dbReference type="Gene3D" id="3.90.79.10">
    <property type="entry name" value="Nucleoside Triphosphate Pyrophosphohydrolase"/>
    <property type="match status" value="1"/>
</dbReference>
<dbReference type="RefSeq" id="WP_380226224.1">
    <property type="nucleotide sequence ID" value="NZ_JBHSOF010000018.1"/>
</dbReference>
<evidence type="ECO:0000313" key="5">
    <source>
        <dbReference type="EMBL" id="MFC5664526.1"/>
    </source>
</evidence>
<dbReference type="InterPro" id="IPR015797">
    <property type="entry name" value="NUDIX_hydrolase-like_dom_sf"/>
</dbReference>
<comment type="caution">
    <text evidence="5">The sequence shown here is derived from an EMBL/GenBank/DDBJ whole genome shotgun (WGS) entry which is preliminary data.</text>
</comment>
<keyword evidence="6" id="KW-1185">Reference proteome</keyword>
<reference evidence="6" key="1">
    <citation type="journal article" date="2019" name="Int. J. Syst. Evol. Microbiol.">
        <title>The Global Catalogue of Microorganisms (GCM) 10K type strain sequencing project: providing services to taxonomists for standard genome sequencing and annotation.</title>
        <authorList>
            <consortium name="The Broad Institute Genomics Platform"/>
            <consortium name="The Broad Institute Genome Sequencing Center for Infectious Disease"/>
            <person name="Wu L."/>
            <person name="Ma J."/>
        </authorList>
    </citation>
    <scope>NUCLEOTIDE SEQUENCE [LARGE SCALE GENOMIC DNA]</scope>
    <source>
        <strain evidence="6">CGMCC 4.1437</strain>
    </source>
</reference>
<dbReference type="Proteomes" id="UP001595975">
    <property type="component" value="Unassembled WGS sequence"/>
</dbReference>
<dbReference type="InterPro" id="IPR000086">
    <property type="entry name" value="NUDIX_hydrolase_dom"/>
</dbReference>